<accession>A0AAV7M079</accession>
<dbReference type="Proteomes" id="UP001066276">
    <property type="component" value="Chromosome 10"/>
</dbReference>
<dbReference type="EMBL" id="JANPWB010000014">
    <property type="protein sequence ID" value="KAJ1096004.1"/>
    <property type="molecule type" value="Genomic_DNA"/>
</dbReference>
<evidence type="ECO:0000313" key="2">
    <source>
        <dbReference type="Proteomes" id="UP001066276"/>
    </source>
</evidence>
<protein>
    <submittedName>
        <fullName evidence="1">Uncharacterized protein</fullName>
    </submittedName>
</protein>
<gene>
    <name evidence="1" type="ORF">NDU88_001153</name>
</gene>
<sequence length="232" mass="25750">MGYALLPGDVFLVLSESAQSEYFPVKRAPEVEYESDNSIGPVSGSVLRINNLRSVNFASEFPLNNVSCQMVEGKSKQNCRQLSSRSELTRQSENKLCKRKKVADLYHDTSGEKSLEQVVKPDRDAMGCKEWSETRLPSRLLSDAHLCRSRTQGAAWLGVRRPGSITVDNHPQPSSSQPRVLARGRWLSCSAAVSLGDITGFIAEWLRSAMPGKENIHYSRALCSFQQDTGVE</sequence>
<evidence type="ECO:0000313" key="1">
    <source>
        <dbReference type="EMBL" id="KAJ1096004.1"/>
    </source>
</evidence>
<reference evidence="1" key="1">
    <citation type="journal article" date="2022" name="bioRxiv">
        <title>Sequencing and chromosome-scale assembly of the giantPleurodeles waltlgenome.</title>
        <authorList>
            <person name="Brown T."/>
            <person name="Elewa A."/>
            <person name="Iarovenko S."/>
            <person name="Subramanian E."/>
            <person name="Araus A.J."/>
            <person name="Petzold A."/>
            <person name="Susuki M."/>
            <person name="Suzuki K.-i.T."/>
            <person name="Hayashi T."/>
            <person name="Toyoda A."/>
            <person name="Oliveira C."/>
            <person name="Osipova E."/>
            <person name="Leigh N.D."/>
            <person name="Simon A."/>
            <person name="Yun M.H."/>
        </authorList>
    </citation>
    <scope>NUCLEOTIDE SEQUENCE</scope>
    <source>
        <strain evidence="1">20211129_DDA</strain>
        <tissue evidence="1">Liver</tissue>
    </source>
</reference>
<organism evidence="1 2">
    <name type="scientific">Pleurodeles waltl</name>
    <name type="common">Iberian ribbed newt</name>
    <dbReference type="NCBI Taxonomy" id="8319"/>
    <lineage>
        <taxon>Eukaryota</taxon>
        <taxon>Metazoa</taxon>
        <taxon>Chordata</taxon>
        <taxon>Craniata</taxon>
        <taxon>Vertebrata</taxon>
        <taxon>Euteleostomi</taxon>
        <taxon>Amphibia</taxon>
        <taxon>Batrachia</taxon>
        <taxon>Caudata</taxon>
        <taxon>Salamandroidea</taxon>
        <taxon>Salamandridae</taxon>
        <taxon>Pleurodelinae</taxon>
        <taxon>Pleurodeles</taxon>
    </lineage>
</organism>
<comment type="caution">
    <text evidence="1">The sequence shown here is derived from an EMBL/GenBank/DDBJ whole genome shotgun (WGS) entry which is preliminary data.</text>
</comment>
<dbReference type="AlphaFoldDB" id="A0AAV7M079"/>
<proteinExistence type="predicted"/>
<name>A0AAV7M079_PLEWA</name>
<keyword evidence="2" id="KW-1185">Reference proteome</keyword>